<sequence>MNWDEIQGKWKQFKGDVQSKWGELTDDEVDQIDGDREALEGKLQERYGQTKEEAREAVNEWLRS</sequence>
<dbReference type="InterPro" id="IPR026042">
    <property type="entry name" value="YjbJ"/>
</dbReference>
<proteinExistence type="inferred from homology"/>
<protein>
    <submittedName>
        <fullName evidence="3">CsbD family protein</fullName>
    </submittedName>
</protein>
<dbReference type="Proteomes" id="UP000306602">
    <property type="component" value="Unassembled WGS sequence"/>
</dbReference>
<dbReference type="InterPro" id="IPR036629">
    <property type="entry name" value="YjbJ_sf"/>
</dbReference>
<dbReference type="AlphaFoldDB" id="A0A4S4NPJ2"/>
<reference evidence="3 4" key="1">
    <citation type="submission" date="2019-04" db="EMBL/GenBank/DDBJ databases">
        <title>Shimia ponticola sp. nov., isolated from seawater.</title>
        <authorList>
            <person name="Kim Y.-O."/>
            <person name="Yoon J.-H."/>
        </authorList>
    </citation>
    <scope>NUCLEOTIDE SEQUENCE [LARGE SCALE GENOMIC DNA]</scope>
    <source>
        <strain evidence="3 4">MYP11</strain>
    </source>
</reference>
<evidence type="ECO:0000256" key="1">
    <source>
        <dbReference type="ARBA" id="ARBA00009129"/>
    </source>
</evidence>
<dbReference type="InterPro" id="IPR050423">
    <property type="entry name" value="UPF0337_stress_rsp"/>
</dbReference>
<evidence type="ECO:0000313" key="4">
    <source>
        <dbReference type="Proteomes" id="UP000306602"/>
    </source>
</evidence>
<accession>A0A4S4NPJ2</accession>
<dbReference type="RefSeq" id="WP_136461032.1">
    <property type="nucleotide sequence ID" value="NZ_SRKY01000001.1"/>
</dbReference>
<name>A0A4S4NPJ2_9RHOB</name>
<dbReference type="SUPFAM" id="SSF69047">
    <property type="entry name" value="Hypothetical protein YjbJ"/>
    <property type="match status" value="1"/>
</dbReference>
<gene>
    <name evidence="3" type="ORF">E4Z66_00760</name>
</gene>
<dbReference type="PANTHER" id="PTHR34977:SF1">
    <property type="entry name" value="UPF0337 PROTEIN YJBJ"/>
    <property type="match status" value="1"/>
</dbReference>
<keyword evidence="4" id="KW-1185">Reference proteome</keyword>
<evidence type="ECO:0000259" key="2">
    <source>
        <dbReference type="Pfam" id="PF05532"/>
    </source>
</evidence>
<comment type="caution">
    <text evidence="3">The sequence shown here is derived from an EMBL/GenBank/DDBJ whole genome shotgun (WGS) entry which is preliminary data.</text>
</comment>
<feature type="domain" description="CsbD-like" evidence="2">
    <location>
        <begin position="4"/>
        <end position="55"/>
    </location>
</feature>
<dbReference type="PIRSF" id="PIRSF039008">
    <property type="entry name" value="YjbJ"/>
    <property type="match status" value="1"/>
</dbReference>
<dbReference type="Pfam" id="PF05532">
    <property type="entry name" value="CsbD"/>
    <property type="match status" value="1"/>
</dbReference>
<dbReference type="Gene3D" id="1.10.1470.10">
    <property type="entry name" value="YjbJ"/>
    <property type="match status" value="1"/>
</dbReference>
<comment type="similarity">
    <text evidence="1">Belongs to the UPF0337 (CsbD) family.</text>
</comment>
<organism evidence="3 4">
    <name type="scientific">Aliishimia ponticola</name>
    <dbReference type="NCBI Taxonomy" id="2499833"/>
    <lineage>
        <taxon>Bacteria</taxon>
        <taxon>Pseudomonadati</taxon>
        <taxon>Pseudomonadota</taxon>
        <taxon>Alphaproteobacteria</taxon>
        <taxon>Rhodobacterales</taxon>
        <taxon>Paracoccaceae</taxon>
        <taxon>Aliishimia</taxon>
    </lineage>
</organism>
<dbReference type="PANTHER" id="PTHR34977">
    <property type="entry name" value="UPF0337 PROTEIN YJBJ"/>
    <property type="match status" value="1"/>
</dbReference>
<dbReference type="InterPro" id="IPR008462">
    <property type="entry name" value="CsbD"/>
</dbReference>
<dbReference type="OrthoDB" id="9796058at2"/>
<dbReference type="EMBL" id="SRKY01000001">
    <property type="protein sequence ID" value="THH38140.1"/>
    <property type="molecule type" value="Genomic_DNA"/>
</dbReference>
<evidence type="ECO:0000313" key="3">
    <source>
        <dbReference type="EMBL" id="THH38140.1"/>
    </source>
</evidence>